<dbReference type="InterPro" id="IPR047272">
    <property type="entry name" value="S49_SppA_C"/>
</dbReference>
<feature type="compositionally biased region" description="Basic and acidic residues" evidence="10">
    <location>
        <begin position="71"/>
        <end position="88"/>
    </location>
</feature>
<evidence type="ECO:0000259" key="12">
    <source>
        <dbReference type="Pfam" id="PF01343"/>
    </source>
</evidence>
<keyword evidence="3" id="KW-1003">Cell membrane</keyword>
<keyword evidence="15" id="KW-1185">Reference proteome</keyword>
<dbReference type="InterPro" id="IPR029045">
    <property type="entry name" value="ClpP/crotonase-like_dom_sf"/>
</dbReference>
<reference evidence="14 15" key="1">
    <citation type="submission" date="2016-12" db="EMBL/GenBank/DDBJ databases">
        <authorList>
            <person name="Song W.-J."/>
            <person name="Kurnit D.M."/>
        </authorList>
    </citation>
    <scope>NUCLEOTIDE SEQUENCE [LARGE SCALE GENOMIC DNA]</scope>
    <source>
        <strain evidence="14 15">IMCC3135</strain>
    </source>
</reference>
<accession>A0A2Z2P2B5</accession>
<keyword evidence="8 11" id="KW-1133">Transmembrane helix</keyword>
<dbReference type="Pfam" id="PF08496">
    <property type="entry name" value="Peptidase_S49_N"/>
    <property type="match status" value="1"/>
</dbReference>
<dbReference type="GO" id="GO:0004252">
    <property type="term" value="F:serine-type endopeptidase activity"/>
    <property type="evidence" value="ECO:0007669"/>
    <property type="project" value="InterPro"/>
</dbReference>
<dbReference type="GO" id="GO:0005886">
    <property type="term" value="C:plasma membrane"/>
    <property type="evidence" value="ECO:0007669"/>
    <property type="project" value="UniProtKB-SubCell"/>
</dbReference>
<dbReference type="OrthoDB" id="5614232at2"/>
<evidence type="ECO:0000256" key="7">
    <source>
        <dbReference type="ARBA" id="ARBA00022825"/>
    </source>
</evidence>
<dbReference type="RefSeq" id="WP_088920376.1">
    <property type="nucleotide sequence ID" value="NZ_CP018632.1"/>
</dbReference>
<evidence type="ECO:0000256" key="11">
    <source>
        <dbReference type="SAM" id="Phobius"/>
    </source>
</evidence>
<evidence type="ECO:0000256" key="4">
    <source>
        <dbReference type="ARBA" id="ARBA00022670"/>
    </source>
</evidence>
<feature type="domain" description="Peptidase S49" evidence="12">
    <location>
        <begin position="177"/>
        <end position="323"/>
    </location>
</feature>
<evidence type="ECO:0000256" key="8">
    <source>
        <dbReference type="ARBA" id="ARBA00022989"/>
    </source>
</evidence>
<evidence type="ECO:0000256" key="6">
    <source>
        <dbReference type="ARBA" id="ARBA00022801"/>
    </source>
</evidence>
<evidence type="ECO:0000313" key="14">
    <source>
        <dbReference type="EMBL" id="ASJ75460.1"/>
    </source>
</evidence>
<keyword evidence="7" id="KW-0720">Serine protease</keyword>
<comment type="subcellular location">
    <subcellularLocation>
        <location evidence="1">Cell membrane</location>
    </subcellularLocation>
</comment>
<evidence type="ECO:0000256" key="1">
    <source>
        <dbReference type="ARBA" id="ARBA00004236"/>
    </source>
</evidence>
<dbReference type="AlphaFoldDB" id="A0A2Z2P2B5"/>
<protein>
    <submittedName>
        <fullName evidence="14">Putative protease SohB</fullName>
        <ecNumber evidence="14">3.4.21.-</ecNumber>
    </submittedName>
</protein>
<dbReference type="NCBIfam" id="NF008745">
    <property type="entry name" value="PRK11778.1"/>
    <property type="match status" value="1"/>
</dbReference>
<dbReference type="Proteomes" id="UP000250079">
    <property type="component" value="Chromosome"/>
</dbReference>
<feature type="transmembrane region" description="Helical" evidence="11">
    <location>
        <begin position="12"/>
        <end position="33"/>
    </location>
</feature>
<dbReference type="InterPro" id="IPR002142">
    <property type="entry name" value="Peptidase_S49"/>
</dbReference>
<evidence type="ECO:0000256" key="10">
    <source>
        <dbReference type="SAM" id="MobiDB-lite"/>
    </source>
</evidence>
<organism evidence="14 15">
    <name type="scientific">Granulosicoccus antarcticus IMCC3135</name>
    <dbReference type="NCBI Taxonomy" id="1192854"/>
    <lineage>
        <taxon>Bacteria</taxon>
        <taxon>Pseudomonadati</taxon>
        <taxon>Pseudomonadota</taxon>
        <taxon>Gammaproteobacteria</taxon>
        <taxon>Chromatiales</taxon>
        <taxon>Granulosicoccaceae</taxon>
        <taxon>Granulosicoccus</taxon>
    </lineage>
</organism>
<keyword evidence="4 14" id="KW-0645">Protease</keyword>
<keyword evidence="6 14" id="KW-0378">Hydrolase</keyword>
<evidence type="ECO:0000259" key="13">
    <source>
        <dbReference type="Pfam" id="PF08496"/>
    </source>
</evidence>
<dbReference type="CDD" id="cd07023">
    <property type="entry name" value="S49_Sppa_N_C"/>
    <property type="match status" value="1"/>
</dbReference>
<evidence type="ECO:0000256" key="9">
    <source>
        <dbReference type="ARBA" id="ARBA00023136"/>
    </source>
</evidence>
<evidence type="ECO:0000313" key="15">
    <source>
        <dbReference type="Proteomes" id="UP000250079"/>
    </source>
</evidence>
<keyword evidence="5 11" id="KW-0812">Transmembrane</keyword>
<evidence type="ECO:0000256" key="3">
    <source>
        <dbReference type="ARBA" id="ARBA00022475"/>
    </source>
</evidence>
<dbReference type="EC" id="3.4.21.-" evidence="14"/>
<dbReference type="SUPFAM" id="SSF52096">
    <property type="entry name" value="ClpP/crotonase"/>
    <property type="match status" value="1"/>
</dbReference>
<sequence>MAEFFYEYGLFFLKALTFVIAVVAIIAAIVSAAMRGRESGGGEGEGHIEIKKYNENLEDMQEALSFSLMEPEERKQAEKDKKAADKAEKKAARKAAKMARKQRGSGETKLVETTRKRLYVMDFDGDIRASEVEKLRREITAVLTTATPEDEVLVRLESGGGMVTSYGLAASQLDRIRDKKVPLTICVDKVAASGGYMMACVADKLVAAPFAVLGSIGVVAQIPNFHRLLKELNIDFEMLTAGKYKRTLTVFGENTEEGRQKFIEDIERIHTQFKAYVSKRRPSLDIDAVATGEIWSGQDTLDLNLADHLSTSDQYLIDACEEREVLIISYKVRKGLMERFSIGVQSTVDGVLLKWFDRLMKSRFSIG</sequence>
<dbReference type="InterPro" id="IPR013703">
    <property type="entry name" value="Peptidase_S49_N_proteobac"/>
</dbReference>
<comment type="similarity">
    <text evidence="2">Belongs to the peptidase S49 family.</text>
</comment>
<dbReference type="PANTHER" id="PTHR42987">
    <property type="entry name" value="PEPTIDASE S49"/>
    <property type="match status" value="1"/>
</dbReference>
<keyword evidence="9 11" id="KW-0472">Membrane</keyword>
<dbReference type="EMBL" id="CP018632">
    <property type="protein sequence ID" value="ASJ75460.1"/>
    <property type="molecule type" value="Genomic_DNA"/>
</dbReference>
<dbReference type="GO" id="GO:0006508">
    <property type="term" value="P:proteolysis"/>
    <property type="evidence" value="ECO:0007669"/>
    <property type="project" value="UniProtKB-KW"/>
</dbReference>
<dbReference type="Gene3D" id="6.20.330.10">
    <property type="match status" value="1"/>
</dbReference>
<dbReference type="PANTHER" id="PTHR42987:SF4">
    <property type="entry name" value="PROTEASE SOHB-RELATED"/>
    <property type="match status" value="1"/>
</dbReference>
<name>A0A2Z2P2B5_9GAMM</name>
<feature type="region of interest" description="Disordered" evidence="10">
    <location>
        <begin position="68"/>
        <end position="88"/>
    </location>
</feature>
<gene>
    <name evidence="14" type="primary">sohB</name>
    <name evidence="14" type="ORF">IMCC3135_27025</name>
</gene>
<evidence type="ECO:0000256" key="5">
    <source>
        <dbReference type="ARBA" id="ARBA00022692"/>
    </source>
</evidence>
<dbReference type="Gene3D" id="3.90.226.10">
    <property type="entry name" value="2-enoyl-CoA Hydratase, Chain A, domain 1"/>
    <property type="match status" value="1"/>
</dbReference>
<feature type="domain" description="Peptidase S49 N-terminal proteobacteria" evidence="13">
    <location>
        <begin position="3"/>
        <end position="173"/>
    </location>
</feature>
<evidence type="ECO:0000256" key="2">
    <source>
        <dbReference type="ARBA" id="ARBA00008683"/>
    </source>
</evidence>
<dbReference type="KEGG" id="gai:IMCC3135_27025"/>
<proteinExistence type="inferred from homology"/>
<dbReference type="Pfam" id="PF01343">
    <property type="entry name" value="Peptidase_S49"/>
    <property type="match status" value="1"/>
</dbReference>